<organism evidence="2 3">
    <name type="scientific">Nocardia amikacinitolerans</name>
    <dbReference type="NCBI Taxonomy" id="756689"/>
    <lineage>
        <taxon>Bacteria</taxon>
        <taxon>Bacillati</taxon>
        <taxon>Actinomycetota</taxon>
        <taxon>Actinomycetes</taxon>
        <taxon>Mycobacteriales</taxon>
        <taxon>Nocardiaceae</taxon>
        <taxon>Nocardia</taxon>
    </lineage>
</organism>
<protein>
    <submittedName>
        <fullName evidence="2">Putative GTP pyrophosphokinase</fullName>
    </submittedName>
</protein>
<dbReference type="Gene3D" id="3.30.460.10">
    <property type="entry name" value="Beta Polymerase, domain 2"/>
    <property type="match status" value="1"/>
</dbReference>
<reference evidence="3" key="1">
    <citation type="submission" date="2017-09" db="EMBL/GenBank/DDBJ databases">
        <authorList>
            <person name="Varghese N."/>
            <person name="Submissions S."/>
        </authorList>
    </citation>
    <scope>NUCLEOTIDE SEQUENCE [LARGE SCALE GENOMIC DNA]</scope>
    <source>
        <strain evidence="3">DSM 45537</strain>
    </source>
</reference>
<dbReference type="GO" id="GO:0015969">
    <property type="term" value="P:guanosine tetraphosphate metabolic process"/>
    <property type="evidence" value="ECO:0007669"/>
    <property type="project" value="InterPro"/>
</dbReference>
<evidence type="ECO:0000259" key="1">
    <source>
        <dbReference type="SMART" id="SM00954"/>
    </source>
</evidence>
<evidence type="ECO:0000313" key="3">
    <source>
        <dbReference type="Proteomes" id="UP000219565"/>
    </source>
</evidence>
<keyword evidence="2" id="KW-0808">Transferase</keyword>
<keyword evidence="3" id="KW-1185">Reference proteome</keyword>
<keyword evidence="2" id="KW-0418">Kinase</keyword>
<dbReference type="Pfam" id="PF04607">
    <property type="entry name" value="RelA_SpoT"/>
    <property type="match status" value="1"/>
</dbReference>
<dbReference type="PANTHER" id="PTHR47837">
    <property type="entry name" value="GTP PYROPHOSPHOKINASE YJBM"/>
    <property type="match status" value="1"/>
</dbReference>
<dbReference type="CDD" id="cd05399">
    <property type="entry name" value="NT_Rel-Spo_like"/>
    <property type="match status" value="1"/>
</dbReference>
<dbReference type="InterPro" id="IPR007685">
    <property type="entry name" value="RelA_SpoT"/>
</dbReference>
<sequence>MDSPNTVRDDDLAHFRTEFARFMMSYQFVTSELMTKINILKDEFTYIHKYSPIEHVRSRLKSPESILHKLRRKNIPITLPDIRKNIVDIAGVRITCSFIQDTYRIADMLTSQSDVTVNEVRDYIANPKPNGYKSLHILLELPVFMSDRVEHVPAELQIRTIAMDFWASLEHKIYYKYGGEIPDELLTELTDAADAANRLDMRMEHLHERVAQSRLTAPGEEGAIPLPAPVELLESLAREHRMNR</sequence>
<dbReference type="SUPFAM" id="SSF81301">
    <property type="entry name" value="Nucleotidyltransferase"/>
    <property type="match status" value="1"/>
</dbReference>
<dbReference type="Gene3D" id="1.10.287.860">
    <property type="entry name" value="Nucleotidyltransferase"/>
    <property type="match status" value="1"/>
</dbReference>
<dbReference type="Proteomes" id="UP000219565">
    <property type="component" value="Unassembled WGS sequence"/>
</dbReference>
<accession>A0A285LXD9</accession>
<dbReference type="EMBL" id="OBEG01000009">
    <property type="protein sequence ID" value="SNY89590.1"/>
    <property type="molecule type" value="Genomic_DNA"/>
</dbReference>
<evidence type="ECO:0000313" key="2">
    <source>
        <dbReference type="EMBL" id="SNY89590.1"/>
    </source>
</evidence>
<dbReference type="InterPro" id="IPR052366">
    <property type="entry name" value="GTP_Pyrophosphokinase"/>
</dbReference>
<dbReference type="RefSeq" id="WP_067788117.1">
    <property type="nucleotide sequence ID" value="NZ_JAMTCU010000002.1"/>
</dbReference>
<name>A0A285LXD9_9NOCA</name>
<gene>
    <name evidence="2" type="ORF">SAMN04244553_6609</name>
</gene>
<feature type="domain" description="RelA/SpoT" evidence="1">
    <location>
        <begin position="58"/>
        <end position="181"/>
    </location>
</feature>
<dbReference type="AlphaFoldDB" id="A0A285LXD9"/>
<dbReference type="GO" id="GO:0016301">
    <property type="term" value="F:kinase activity"/>
    <property type="evidence" value="ECO:0007669"/>
    <property type="project" value="UniProtKB-KW"/>
</dbReference>
<dbReference type="SMART" id="SM00954">
    <property type="entry name" value="RelA_SpoT"/>
    <property type="match status" value="1"/>
</dbReference>
<dbReference type="PANTHER" id="PTHR47837:SF2">
    <property type="entry name" value="GTP PYROPHOSPHOKINASE YWAC"/>
    <property type="match status" value="1"/>
</dbReference>
<dbReference type="STRING" id="1379680.GCA_001612615_04505"/>
<proteinExistence type="predicted"/>
<dbReference type="InterPro" id="IPR043519">
    <property type="entry name" value="NT_sf"/>
</dbReference>
<dbReference type="OrthoDB" id="9789634at2"/>